<dbReference type="GO" id="GO:0003824">
    <property type="term" value="F:catalytic activity"/>
    <property type="evidence" value="ECO:0007669"/>
    <property type="project" value="InterPro"/>
</dbReference>
<keyword evidence="2" id="KW-0004">4Fe-4S</keyword>
<dbReference type="SFLD" id="SFLDG01067">
    <property type="entry name" value="SPASM/twitch_domain_containing"/>
    <property type="match status" value="1"/>
</dbReference>
<dbReference type="CDD" id="cd01335">
    <property type="entry name" value="Radical_SAM"/>
    <property type="match status" value="1"/>
</dbReference>
<dbReference type="InterPro" id="IPR007197">
    <property type="entry name" value="rSAM"/>
</dbReference>
<accession>A0A0F9U8H8</accession>
<gene>
    <name evidence="8" type="ORF">LCGC14_0254250</name>
</gene>
<keyword evidence="3" id="KW-0949">S-adenosyl-L-methionine</keyword>
<dbReference type="GO" id="GO:0046872">
    <property type="term" value="F:metal ion binding"/>
    <property type="evidence" value="ECO:0007669"/>
    <property type="project" value="UniProtKB-KW"/>
</dbReference>
<keyword evidence="5" id="KW-0408">Iron</keyword>
<dbReference type="SMART" id="SM00729">
    <property type="entry name" value="Elp3"/>
    <property type="match status" value="1"/>
</dbReference>
<name>A0A0F9U8H8_9ZZZZ</name>
<dbReference type="PIRSF" id="PIRSF037420">
    <property type="entry name" value="PQQ_syn_pqqE"/>
    <property type="match status" value="1"/>
</dbReference>
<dbReference type="PANTHER" id="PTHR11228">
    <property type="entry name" value="RADICAL SAM DOMAIN PROTEIN"/>
    <property type="match status" value="1"/>
</dbReference>
<evidence type="ECO:0000259" key="7">
    <source>
        <dbReference type="PROSITE" id="PS51918"/>
    </source>
</evidence>
<keyword evidence="6" id="KW-0411">Iron-sulfur</keyword>
<dbReference type="InterPro" id="IPR058240">
    <property type="entry name" value="rSAM_sf"/>
</dbReference>
<protein>
    <recommendedName>
        <fullName evidence="7">Radical SAM core domain-containing protein</fullName>
    </recommendedName>
</protein>
<dbReference type="InterPro" id="IPR050377">
    <property type="entry name" value="Radical_SAM_PqqE_MftC-like"/>
</dbReference>
<dbReference type="PROSITE" id="PS51918">
    <property type="entry name" value="RADICAL_SAM"/>
    <property type="match status" value="1"/>
</dbReference>
<dbReference type="EMBL" id="LAZR01000133">
    <property type="protein sequence ID" value="KKN87894.1"/>
    <property type="molecule type" value="Genomic_DNA"/>
</dbReference>
<evidence type="ECO:0000256" key="3">
    <source>
        <dbReference type="ARBA" id="ARBA00022691"/>
    </source>
</evidence>
<evidence type="ECO:0000256" key="6">
    <source>
        <dbReference type="ARBA" id="ARBA00023014"/>
    </source>
</evidence>
<dbReference type="InterPro" id="IPR013785">
    <property type="entry name" value="Aldolase_TIM"/>
</dbReference>
<dbReference type="SUPFAM" id="SSF102114">
    <property type="entry name" value="Radical SAM enzymes"/>
    <property type="match status" value="1"/>
</dbReference>
<dbReference type="Pfam" id="PF04055">
    <property type="entry name" value="Radical_SAM"/>
    <property type="match status" value="1"/>
</dbReference>
<comment type="cofactor">
    <cofactor evidence="1">
        <name>[4Fe-4S] cluster</name>
        <dbReference type="ChEBI" id="CHEBI:49883"/>
    </cofactor>
</comment>
<dbReference type="InterPro" id="IPR006638">
    <property type="entry name" value="Elp3/MiaA/NifB-like_rSAM"/>
</dbReference>
<dbReference type="PANTHER" id="PTHR11228:SF7">
    <property type="entry name" value="PQQA PEPTIDE CYCLASE"/>
    <property type="match status" value="1"/>
</dbReference>
<sequence>MLDVSVLYGGLETPSTPHRYGRAITQIDPPAHQRMAVAKSAAERRPIVVWNLTRTCNLKCVHCYTDSEATAYSGELSTDEAKAVLDDLAAFEAPAVLFSGGEPLVRKDFFDLAAYARGLGLHVVISTNGTLIDEATAKRFKELQFAYVGISLDSATPAVHDEFRGVAGAFERTRIGMQRCVSIGQKVGLRLTLTRQTCNDLPEVFDFIETESIDRVCFYHLCPAGRGENLEALELAEARRAMDSIVDSSQALVDHGKAVEILTVDNHCDGPYLYLRMLREGHPRAAQVLEMLQWNGGARFSSGVGIANIDFLGQVHADQFSMFRSFGNVRDRRFSEIWQDTSDPIMAGLKDRLPLLTGRCGTCRFKPICGGSSRARAELSTGDPWAPDPACYLSDEEISGSLDSDSDG</sequence>
<dbReference type="AlphaFoldDB" id="A0A0F9U8H8"/>
<dbReference type="SFLD" id="SFLDG01386">
    <property type="entry name" value="main_SPASM_domain-containing"/>
    <property type="match status" value="1"/>
</dbReference>
<dbReference type="InterPro" id="IPR017200">
    <property type="entry name" value="PqqE-like"/>
</dbReference>
<feature type="domain" description="Radical SAM core" evidence="7">
    <location>
        <begin position="42"/>
        <end position="251"/>
    </location>
</feature>
<dbReference type="GO" id="GO:0006783">
    <property type="term" value="P:heme biosynthetic process"/>
    <property type="evidence" value="ECO:0007669"/>
    <property type="project" value="TreeGrafter"/>
</dbReference>
<keyword evidence="4" id="KW-0479">Metal-binding</keyword>
<evidence type="ECO:0000313" key="8">
    <source>
        <dbReference type="EMBL" id="KKN87894.1"/>
    </source>
</evidence>
<evidence type="ECO:0000256" key="4">
    <source>
        <dbReference type="ARBA" id="ARBA00022723"/>
    </source>
</evidence>
<organism evidence="8">
    <name type="scientific">marine sediment metagenome</name>
    <dbReference type="NCBI Taxonomy" id="412755"/>
    <lineage>
        <taxon>unclassified sequences</taxon>
        <taxon>metagenomes</taxon>
        <taxon>ecological metagenomes</taxon>
    </lineage>
</organism>
<dbReference type="GO" id="GO:0051539">
    <property type="term" value="F:4 iron, 4 sulfur cluster binding"/>
    <property type="evidence" value="ECO:0007669"/>
    <property type="project" value="UniProtKB-KW"/>
</dbReference>
<evidence type="ECO:0000256" key="5">
    <source>
        <dbReference type="ARBA" id="ARBA00023004"/>
    </source>
</evidence>
<evidence type="ECO:0000256" key="2">
    <source>
        <dbReference type="ARBA" id="ARBA00022485"/>
    </source>
</evidence>
<proteinExistence type="predicted"/>
<evidence type="ECO:0000256" key="1">
    <source>
        <dbReference type="ARBA" id="ARBA00001966"/>
    </source>
</evidence>
<comment type="caution">
    <text evidence="8">The sequence shown here is derived from an EMBL/GenBank/DDBJ whole genome shotgun (WGS) entry which is preliminary data.</text>
</comment>
<dbReference type="FunFam" id="3.20.20.70:FF:000188">
    <property type="entry name" value="Mycofactocin radical SAM maturase MftC"/>
    <property type="match status" value="1"/>
</dbReference>
<dbReference type="CDD" id="cd21123">
    <property type="entry name" value="SPASM_MftC-like"/>
    <property type="match status" value="1"/>
</dbReference>
<dbReference type="Gene3D" id="3.20.20.70">
    <property type="entry name" value="Aldolase class I"/>
    <property type="match status" value="1"/>
</dbReference>
<reference evidence="8" key="1">
    <citation type="journal article" date="2015" name="Nature">
        <title>Complex archaea that bridge the gap between prokaryotes and eukaryotes.</title>
        <authorList>
            <person name="Spang A."/>
            <person name="Saw J.H."/>
            <person name="Jorgensen S.L."/>
            <person name="Zaremba-Niedzwiedzka K."/>
            <person name="Martijn J."/>
            <person name="Lind A.E."/>
            <person name="van Eijk R."/>
            <person name="Schleper C."/>
            <person name="Guy L."/>
            <person name="Ettema T.J."/>
        </authorList>
    </citation>
    <scope>NUCLEOTIDE SEQUENCE</scope>
</reference>
<dbReference type="SFLD" id="SFLDS00029">
    <property type="entry name" value="Radical_SAM"/>
    <property type="match status" value="1"/>
</dbReference>